<dbReference type="GO" id="GO:0006269">
    <property type="term" value="P:DNA replication, synthesis of primer"/>
    <property type="evidence" value="ECO:0007669"/>
    <property type="project" value="UniProtKB-KW"/>
</dbReference>
<keyword evidence="4 12" id="KW-0547">Nucleotide-binding</keyword>
<dbReference type="GO" id="GO:0016887">
    <property type="term" value="F:ATP hydrolysis activity"/>
    <property type="evidence" value="ECO:0007669"/>
    <property type="project" value="RHEA"/>
</dbReference>
<gene>
    <name evidence="12" type="primary">priA</name>
    <name evidence="15" type="ORF">SAMN04487864_10365</name>
</gene>
<dbReference type="CDD" id="cd17929">
    <property type="entry name" value="DEXHc_priA"/>
    <property type="match status" value="1"/>
</dbReference>
<dbReference type="Pfam" id="PF00270">
    <property type="entry name" value="DEAD"/>
    <property type="match status" value="1"/>
</dbReference>
<evidence type="ECO:0000259" key="14">
    <source>
        <dbReference type="PROSITE" id="PS51194"/>
    </source>
</evidence>
<dbReference type="InterPro" id="IPR001650">
    <property type="entry name" value="Helicase_C-like"/>
</dbReference>
<dbReference type="GO" id="GO:0006270">
    <property type="term" value="P:DNA replication initiation"/>
    <property type="evidence" value="ECO:0007669"/>
    <property type="project" value="TreeGrafter"/>
</dbReference>
<dbReference type="PROSITE" id="PS51194">
    <property type="entry name" value="HELICASE_CTER"/>
    <property type="match status" value="1"/>
</dbReference>
<comment type="subunit">
    <text evidence="12">Component of the replication restart primosome.</text>
</comment>
<dbReference type="GO" id="GO:1990077">
    <property type="term" value="C:primosome complex"/>
    <property type="evidence" value="ECO:0007669"/>
    <property type="project" value="UniProtKB-UniRule"/>
</dbReference>
<evidence type="ECO:0000313" key="16">
    <source>
        <dbReference type="Proteomes" id="UP000198943"/>
    </source>
</evidence>
<dbReference type="EC" id="5.6.2.4" evidence="12"/>
<dbReference type="GO" id="GO:0008270">
    <property type="term" value="F:zinc ion binding"/>
    <property type="evidence" value="ECO:0007669"/>
    <property type="project" value="UniProtKB-UniRule"/>
</dbReference>
<feature type="binding site" evidence="12">
    <location>
        <position position="509"/>
    </location>
    <ligand>
        <name>Zn(2+)</name>
        <dbReference type="ChEBI" id="CHEBI:29105"/>
        <label>1</label>
    </ligand>
</feature>
<dbReference type="GO" id="GO:0003677">
    <property type="term" value="F:DNA binding"/>
    <property type="evidence" value="ECO:0007669"/>
    <property type="project" value="UniProtKB-UniRule"/>
</dbReference>
<dbReference type="InterPro" id="IPR005259">
    <property type="entry name" value="PriA"/>
</dbReference>
<dbReference type="PANTHER" id="PTHR30580:SF0">
    <property type="entry name" value="PRIMOSOMAL PROTEIN N"/>
    <property type="match status" value="1"/>
</dbReference>
<name>A0A1G6JCM7_9FIRM</name>
<dbReference type="Proteomes" id="UP000198943">
    <property type="component" value="Unassembled WGS sequence"/>
</dbReference>
<dbReference type="InterPro" id="IPR041236">
    <property type="entry name" value="PriA_C"/>
</dbReference>
<evidence type="ECO:0000256" key="6">
    <source>
        <dbReference type="ARBA" id="ARBA00022806"/>
    </source>
</evidence>
<sequence length="797" mass="89522">MKYVLVAINLPVKNLFRQFIYGLPDSMGQAGEGWRVVVPFGPQKVEGFIVRDFDREEALALLQKENPGFSIDKMKEVTAVLGTRPWFSEEMMGTAKWLAGYYMCSLAEAMRLFIPGKTSIRRKPVYQEGRLIAYEIEERLKARTVVAYTITEMGKAALAEGSRRAKAQMQALEVLLHATEPLDRKEAEAQHISGAVLQTLAEKGWALRTEKRLLRNSYDRQAERKETLQLTEEQAQAVAAIKASLDYFPAGKPAEEETDEPGAAVFGGDAGKQKTETTCEKTRPQEFLLQGITGSGKTEVYLRAADHALRQGKQVLVLVPEIALTAQIVQRFQAWFGQEVAVAHSKLSQNERGDVWYKMRTGEANVLIGVRSAVFAPFKNLGLVMVDEEQETSYKQEERPAYHAREVARYRCKNSGAVLVLGSATPSLESYFRAVSGRIGHLQLKRRPGSSFLPAVDVVDMREELAQKNYSVISRKLRRELIATVHADQQAIVLLNRRGYSTFVMCRDCGETLTCPHCAVSLVFHADEQAMRCHYCGNTYPIPETCPHCGSRRIKFFGSGTQKAEQEIGQMPGIQVLRMDQDSTATKMAHEEIIRRFSRKEANVLLGTQMVAKGHDIPDVTLVGILAADSTLNMPDFRASERGFSLLTQAAGRAGRGDKPGRVVLQTYDPENEIITLAARQDYETFAGHELAMRKELLYPPYGEILKVTVVDKEEKKAWELADEMARFLRSRYEAEHWERTEIMGPFPSGVAKVRDLYRINIVVKSQAMEQVKACLLASRYRTVKNVFFDVDPIMAI</sequence>
<keyword evidence="1 12" id="KW-0639">Primosome</keyword>
<comment type="cofactor">
    <cofactor evidence="12">
        <name>Zn(2+)</name>
        <dbReference type="ChEBI" id="CHEBI:29105"/>
    </cofactor>
    <text evidence="12">Binds 2 zinc ions per subunit.</text>
</comment>
<dbReference type="FunFam" id="3.40.50.300:FF:000489">
    <property type="entry name" value="Primosome assembly protein PriA"/>
    <property type="match status" value="1"/>
</dbReference>
<dbReference type="GO" id="GO:0006310">
    <property type="term" value="P:DNA recombination"/>
    <property type="evidence" value="ECO:0007669"/>
    <property type="project" value="InterPro"/>
</dbReference>
<dbReference type="InterPro" id="IPR041222">
    <property type="entry name" value="PriA_3primeBD"/>
</dbReference>
<evidence type="ECO:0000256" key="9">
    <source>
        <dbReference type="ARBA" id="ARBA00023125"/>
    </source>
</evidence>
<feature type="binding site" evidence="12">
    <location>
        <position position="518"/>
    </location>
    <ligand>
        <name>Zn(2+)</name>
        <dbReference type="ChEBI" id="CHEBI:29105"/>
        <label>2</label>
    </ligand>
</feature>
<dbReference type="Gene3D" id="3.40.1440.60">
    <property type="entry name" value="PriA, 3(prime) DNA-binding domain"/>
    <property type="match status" value="1"/>
</dbReference>
<dbReference type="SUPFAM" id="SSF158997">
    <property type="entry name" value="Trm112p-like"/>
    <property type="match status" value="1"/>
</dbReference>
<dbReference type="Pfam" id="PF17764">
    <property type="entry name" value="PriA_3primeBD"/>
    <property type="match status" value="1"/>
</dbReference>
<dbReference type="InterPro" id="IPR011545">
    <property type="entry name" value="DEAD/DEAH_box_helicase_dom"/>
</dbReference>
<evidence type="ECO:0000256" key="3">
    <source>
        <dbReference type="ARBA" id="ARBA00022723"/>
    </source>
</evidence>
<dbReference type="NCBIfam" id="TIGR00595">
    <property type="entry name" value="priA"/>
    <property type="match status" value="1"/>
</dbReference>
<dbReference type="InterPro" id="IPR027417">
    <property type="entry name" value="P-loop_NTPase"/>
</dbReference>
<dbReference type="SMART" id="SM00487">
    <property type="entry name" value="DEXDc"/>
    <property type="match status" value="1"/>
</dbReference>
<dbReference type="InterPro" id="IPR040498">
    <property type="entry name" value="PriA_CRR"/>
</dbReference>
<dbReference type="PROSITE" id="PS51192">
    <property type="entry name" value="HELICASE_ATP_BIND_1"/>
    <property type="match status" value="1"/>
</dbReference>
<dbReference type="AlphaFoldDB" id="A0A1G6JCM7"/>
<keyword evidence="16" id="KW-1185">Reference proteome</keyword>
<feature type="binding site" evidence="12">
    <location>
        <position position="506"/>
    </location>
    <ligand>
        <name>Zn(2+)</name>
        <dbReference type="ChEBI" id="CHEBI:29105"/>
        <label>1</label>
    </ligand>
</feature>
<feature type="binding site" evidence="12">
    <location>
        <position position="515"/>
    </location>
    <ligand>
        <name>Zn(2+)</name>
        <dbReference type="ChEBI" id="CHEBI:29105"/>
        <label>2</label>
    </ligand>
</feature>
<evidence type="ECO:0000259" key="13">
    <source>
        <dbReference type="PROSITE" id="PS51192"/>
    </source>
</evidence>
<organism evidence="15 16">
    <name type="scientific">Succiniclasticum ruminis</name>
    <dbReference type="NCBI Taxonomy" id="40841"/>
    <lineage>
        <taxon>Bacteria</taxon>
        <taxon>Bacillati</taxon>
        <taxon>Bacillota</taxon>
        <taxon>Negativicutes</taxon>
        <taxon>Acidaminococcales</taxon>
        <taxon>Acidaminococcaceae</taxon>
        <taxon>Succiniclasticum</taxon>
    </lineage>
</organism>
<dbReference type="GO" id="GO:0043138">
    <property type="term" value="F:3'-5' DNA helicase activity"/>
    <property type="evidence" value="ECO:0007669"/>
    <property type="project" value="UniProtKB-EC"/>
</dbReference>
<keyword evidence="6 12" id="KW-0347">Helicase</keyword>
<evidence type="ECO:0000256" key="7">
    <source>
        <dbReference type="ARBA" id="ARBA00022833"/>
    </source>
</evidence>
<dbReference type="Pfam" id="PF18319">
    <property type="entry name" value="Zn_ribbon_PriA"/>
    <property type="match status" value="1"/>
</dbReference>
<comment type="catalytic activity">
    <reaction evidence="12">
        <text>Couples ATP hydrolysis with the unwinding of duplex DNA by translocating in the 3'-5' direction.</text>
        <dbReference type="EC" id="5.6.2.4"/>
    </reaction>
</comment>
<accession>A0A1G6JCM7</accession>
<dbReference type="GO" id="GO:0005524">
    <property type="term" value="F:ATP binding"/>
    <property type="evidence" value="ECO:0007669"/>
    <property type="project" value="UniProtKB-UniRule"/>
</dbReference>
<protein>
    <recommendedName>
        <fullName evidence="12">Replication restart protein PriA</fullName>
    </recommendedName>
    <alternativeName>
        <fullName evidence="12">ATP-dependent DNA helicase PriA</fullName>
        <ecNumber evidence="12">5.6.2.4</ecNumber>
    </alternativeName>
    <alternativeName>
        <fullName evidence="12">DNA 3'-5' helicase PriA</fullName>
    </alternativeName>
</protein>
<evidence type="ECO:0000256" key="4">
    <source>
        <dbReference type="ARBA" id="ARBA00022741"/>
    </source>
</evidence>
<evidence type="ECO:0000256" key="5">
    <source>
        <dbReference type="ARBA" id="ARBA00022801"/>
    </source>
</evidence>
<dbReference type="InterPro" id="IPR014001">
    <property type="entry name" value="Helicase_ATP-bd"/>
</dbReference>
<dbReference type="PANTHER" id="PTHR30580">
    <property type="entry name" value="PRIMOSOMAL PROTEIN N"/>
    <property type="match status" value="1"/>
</dbReference>
<keyword evidence="9 12" id="KW-0238">DNA-binding</keyword>
<keyword evidence="10 12" id="KW-0413">Isomerase</keyword>
<dbReference type="OrthoDB" id="9759544at2"/>
<evidence type="ECO:0000256" key="2">
    <source>
        <dbReference type="ARBA" id="ARBA00022705"/>
    </source>
</evidence>
<dbReference type="HAMAP" id="MF_00983">
    <property type="entry name" value="PriA"/>
    <property type="match status" value="1"/>
</dbReference>
<keyword evidence="8 12" id="KW-0067">ATP-binding</keyword>
<dbReference type="Gene3D" id="3.40.50.300">
    <property type="entry name" value="P-loop containing nucleotide triphosphate hydrolases"/>
    <property type="match status" value="2"/>
</dbReference>
<dbReference type="InterPro" id="IPR042115">
    <property type="entry name" value="PriA_3primeBD_sf"/>
</dbReference>
<feature type="domain" description="Helicase ATP-binding" evidence="13">
    <location>
        <begin position="278"/>
        <end position="444"/>
    </location>
</feature>
<evidence type="ECO:0000256" key="12">
    <source>
        <dbReference type="HAMAP-Rule" id="MF_00983"/>
    </source>
</evidence>
<dbReference type="SMART" id="SM00490">
    <property type="entry name" value="HELICc"/>
    <property type="match status" value="1"/>
</dbReference>
<dbReference type="GO" id="GO:0006302">
    <property type="term" value="P:double-strand break repair"/>
    <property type="evidence" value="ECO:0007669"/>
    <property type="project" value="InterPro"/>
</dbReference>
<feature type="binding site" evidence="12">
    <location>
        <position position="546"/>
    </location>
    <ligand>
        <name>Zn(2+)</name>
        <dbReference type="ChEBI" id="CHEBI:29105"/>
        <label>1</label>
    </ligand>
</feature>
<dbReference type="CDD" id="cd18804">
    <property type="entry name" value="SF2_C_priA"/>
    <property type="match status" value="1"/>
</dbReference>
<dbReference type="Pfam" id="PF00271">
    <property type="entry name" value="Helicase_C"/>
    <property type="match status" value="1"/>
</dbReference>
<dbReference type="EMBL" id="FMYW01000003">
    <property type="protein sequence ID" value="SDC16632.1"/>
    <property type="molecule type" value="Genomic_DNA"/>
</dbReference>
<feature type="binding site" evidence="12">
    <location>
        <position position="549"/>
    </location>
    <ligand>
        <name>Zn(2+)</name>
        <dbReference type="ChEBI" id="CHEBI:29105"/>
        <label>1</label>
    </ligand>
</feature>
<keyword evidence="7 12" id="KW-0862">Zinc</keyword>
<feature type="binding site" evidence="12">
    <location>
        <position position="536"/>
    </location>
    <ligand>
        <name>Zn(2+)</name>
        <dbReference type="ChEBI" id="CHEBI:29105"/>
        <label>2</label>
    </ligand>
</feature>
<keyword evidence="5 12" id="KW-0378">Hydrolase</keyword>
<proteinExistence type="inferred from homology"/>
<reference evidence="16" key="1">
    <citation type="submission" date="2016-10" db="EMBL/GenBank/DDBJ databases">
        <authorList>
            <person name="Varghese N."/>
            <person name="Submissions S."/>
        </authorList>
    </citation>
    <scope>NUCLEOTIDE SEQUENCE [LARGE SCALE GENOMIC DNA]</scope>
    <source>
        <strain evidence="16">DSM 11005</strain>
    </source>
</reference>
<evidence type="ECO:0000256" key="10">
    <source>
        <dbReference type="ARBA" id="ARBA00023235"/>
    </source>
</evidence>
<keyword evidence="3 12" id="KW-0479">Metal-binding</keyword>
<comment type="function">
    <text evidence="12">Initiates the restart of stalled replication forks, which reloads the replicative helicase on sites other than the origin of replication. Recognizes and binds to abandoned replication forks and remodels them to uncover a helicase loading site. Promotes assembly of the primosome at these replication forks.</text>
</comment>
<evidence type="ECO:0000256" key="1">
    <source>
        <dbReference type="ARBA" id="ARBA00022515"/>
    </source>
</evidence>
<keyword evidence="2 12" id="KW-0235">DNA replication</keyword>
<evidence type="ECO:0000256" key="11">
    <source>
        <dbReference type="ARBA" id="ARBA00048988"/>
    </source>
</evidence>
<feature type="domain" description="Helicase C-terminal" evidence="14">
    <location>
        <begin position="541"/>
        <end position="699"/>
    </location>
</feature>
<comment type="catalytic activity">
    <reaction evidence="11 12">
        <text>ATP + H2O = ADP + phosphate + H(+)</text>
        <dbReference type="Rhea" id="RHEA:13065"/>
        <dbReference type="ChEBI" id="CHEBI:15377"/>
        <dbReference type="ChEBI" id="CHEBI:15378"/>
        <dbReference type="ChEBI" id="CHEBI:30616"/>
        <dbReference type="ChEBI" id="CHEBI:43474"/>
        <dbReference type="ChEBI" id="CHEBI:456216"/>
        <dbReference type="EC" id="5.6.2.4"/>
    </reaction>
</comment>
<evidence type="ECO:0000313" key="15">
    <source>
        <dbReference type="EMBL" id="SDC16632.1"/>
    </source>
</evidence>
<comment type="similarity">
    <text evidence="12">Belongs to the helicase family. PriA subfamily.</text>
</comment>
<evidence type="ECO:0000256" key="8">
    <source>
        <dbReference type="ARBA" id="ARBA00022840"/>
    </source>
</evidence>
<dbReference type="Pfam" id="PF18074">
    <property type="entry name" value="PriA_C"/>
    <property type="match status" value="1"/>
</dbReference>
<feature type="binding site" evidence="12">
    <location>
        <position position="533"/>
    </location>
    <ligand>
        <name>Zn(2+)</name>
        <dbReference type="ChEBI" id="CHEBI:29105"/>
        <label>2</label>
    </ligand>
</feature>
<dbReference type="SUPFAM" id="SSF52540">
    <property type="entry name" value="P-loop containing nucleoside triphosphate hydrolases"/>
    <property type="match status" value="1"/>
</dbReference>